<comment type="caution">
    <text evidence="15">The sequence shown here is derived from an EMBL/GenBank/DDBJ whole genome shotgun (WGS) entry which is preliminary data.</text>
</comment>
<evidence type="ECO:0000313" key="15">
    <source>
        <dbReference type="EMBL" id="MFD1362629.1"/>
    </source>
</evidence>
<feature type="domain" description="Peptidase S11 D-Ala-D-Ala carboxypeptidase A C-terminal" evidence="14">
    <location>
        <begin position="313"/>
        <end position="423"/>
    </location>
</feature>
<dbReference type="InterPro" id="IPR012338">
    <property type="entry name" value="Beta-lactam/transpept-like"/>
</dbReference>
<evidence type="ECO:0000256" key="3">
    <source>
        <dbReference type="ARBA" id="ARBA00007164"/>
    </source>
</evidence>
<evidence type="ECO:0000256" key="2">
    <source>
        <dbReference type="ARBA" id="ARBA00004752"/>
    </source>
</evidence>
<keyword evidence="7" id="KW-0732">Signal</keyword>
<evidence type="ECO:0000259" key="14">
    <source>
        <dbReference type="SMART" id="SM00936"/>
    </source>
</evidence>
<dbReference type="Gene3D" id="3.40.710.10">
    <property type="entry name" value="DD-peptidase/beta-lactamase superfamily"/>
    <property type="match status" value="1"/>
</dbReference>
<dbReference type="SUPFAM" id="SSF69189">
    <property type="entry name" value="Penicillin-binding protein associated domain"/>
    <property type="match status" value="1"/>
</dbReference>
<proteinExistence type="inferred from homology"/>
<accession>A0ABW3ZWJ3</accession>
<evidence type="ECO:0000256" key="1">
    <source>
        <dbReference type="ARBA" id="ARBA00003217"/>
    </source>
</evidence>
<organism evidence="15 16">
    <name type="scientific">Lentibacillus salinarum</name>
    <dbReference type="NCBI Taxonomy" id="446820"/>
    <lineage>
        <taxon>Bacteria</taxon>
        <taxon>Bacillati</taxon>
        <taxon>Bacillota</taxon>
        <taxon>Bacilli</taxon>
        <taxon>Bacillales</taxon>
        <taxon>Bacillaceae</taxon>
        <taxon>Lentibacillus</taxon>
    </lineage>
</organism>
<dbReference type="InterPro" id="IPR015956">
    <property type="entry name" value="Peniciliin-bd_prot_C_sf"/>
</dbReference>
<dbReference type="Proteomes" id="UP001597178">
    <property type="component" value="Unassembled WGS sequence"/>
</dbReference>
<evidence type="ECO:0000256" key="5">
    <source>
        <dbReference type="ARBA" id="ARBA00022645"/>
    </source>
</evidence>
<dbReference type="InterPro" id="IPR018044">
    <property type="entry name" value="Peptidase_S11"/>
</dbReference>
<dbReference type="SMART" id="SM00936">
    <property type="entry name" value="PBP5_C"/>
    <property type="match status" value="1"/>
</dbReference>
<keyword evidence="6" id="KW-0645">Protease</keyword>
<keyword evidence="8 15" id="KW-0378">Hydrolase</keyword>
<dbReference type="PANTHER" id="PTHR21581:SF11">
    <property type="entry name" value="D-ALANYL-D-ALANINE CARBOXYPEPTIDASE DACA"/>
    <property type="match status" value="1"/>
</dbReference>
<evidence type="ECO:0000256" key="7">
    <source>
        <dbReference type="ARBA" id="ARBA00022729"/>
    </source>
</evidence>
<dbReference type="Gene3D" id="2.60.410.10">
    <property type="entry name" value="D-Ala-D-Ala carboxypeptidase, C-terminal domain"/>
    <property type="match status" value="1"/>
</dbReference>
<dbReference type="PANTHER" id="PTHR21581">
    <property type="entry name" value="D-ALANYL-D-ALANINE CARBOXYPEPTIDASE"/>
    <property type="match status" value="1"/>
</dbReference>
<name>A0ABW3ZWJ3_9BACI</name>
<comment type="function">
    <text evidence="1">Removes C-terminal D-alanyl residues from sugar-peptide cell wall precursors.</text>
</comment>
<keyword evidence="16" id="KW-1185">Reference proteome</keyword>
<evidence type="ECO:0000256" key="9">
    <source>
        <dbReference type="ARBA" id="ARBA00022960"/>
    </source>
</evidence>
<dbReference type="Pfam" id="PF00768">
    <property type="entry name" value="Peptidase_S11"/>
    <property type="match status" value="1"/>
</dbReference>
<evidence type="ECO:0000256" key="6">
    <source>
        <dbReference type="ARBA" id="ARBA00022670"/>
    </source>
</evidence>
<keyword evidence="9" id="KW-0133">Cell shape</keyword>
<evidence type="ECO:0000256" key="12">
    <source>
        <dbReference type="ARBA" id="ARBA00034000"/>
    </source>
</evidence>
<evidence type="ECO:0000256" key="13">
    <source>
        <dbReference type="RuleBase" id="RU004016"/>
    </source>
</evidence>
<keyword evidence="10" id="KW-0573">Peptidoglycan synthesis</keyword>
<dbReference type="EMBL" id="JBHTNH010000028">
    <property type="protein sequence ID" value="MFD1362629.1"/>
    <property type="molecule type" value="Genomic_DNA"/>
</dbReference>
<keyword evidence="11" id="KW-0961">Cell wall biogenesis/degradation</keyword>
<evidence type="ECO:0000256" key="10">
    <source>
        <dbReference type="ARBA" id="ARBA00022984"/>
    </source>
</evidence>
<dbReference type="InterPro" id="IPR037167">
    <property type="entry name" value="Peptidase_S11_C_sf"/>
</dbReference>
<dbReference type="InterPro" id="IPR012907">
    <property type="entry name" value="Peptidase_S11_C"/>
</dbReference>
<dbReference type="SUPFAM" id="SSF56601">
    <property type="entry name" value="beta-lactamase/transpeptidase-like"/>
    <property type="match status" value="1"/>
</dbReference>
<reference evidence="16" key="1">
    <citation type="journal article" date="2019" name="Int. J. Syst. Evol. Microbiol.">
        <title>The Global Catalogue of Microorganisms (GCM) 10K type strain sequencing project: providing services to taxonomists for standard genome sequencing and annotation.</title>
        <authorList>
            <consortium name="The Broad Institute Genomics Platform"/>
            <consortium name="The Broad Institute Genome Sequencing Center for Infectious Disease"/>
            <person name="Wu L."/>
            <person name="Ma J."/>
        </authorList>
    </citation>
    <scope>NUCLEOTIDE SEQUENCE [LARGE SCALE GENOMIC DNA]</scope>
    <source>
        <strain evidence="16">CCUG 54822</strain>
    </source>
</reference>
<dbReference type="PRINTS" id="PR00725">
    <property type="entry name" value="DADACBPTASE1"/>
</dbReference>
<comment type="catalytic activity">
    <reaction evidence="12">
        <text>Preferential cleavage: (Ac)2-L-Lys-D-Ala-|-D-Ala. Also transpeptidation of peptidyl-alanyl moieties that are N-acyl substituents of D-alanine.</text>
        <dbReference type="EC" id="3.4.16.4"/>
    </reaction>
</comment>
<comment type="similarity">
    <text evidence="3 13">Belongs to the peptidase S11 family.</text>
</comment>
<dbReference type="Pfam" id="PF07943">
    <property type="entry name" value="PBP5_C"/>
    <property type="match status" value="1"/>
</dbReference>
<evidence type="ECO:0000313" key="16">
    <source>
        <dbReference type="Proteomes" id="UP001597178"/>
    </source>
</evidence>
<comment type="pathway">
    <text evidence="2">Cell wall biogenesis; peptidoglycan biosynthesis.</text>
</comment>
<sequence>MEVENVTHNVTKWLSLLLATMVMVTTITVQPLSVQAADPVDIEGESAILVDYETGKILYAKNPDMALPPASMTKIMTEYLVHEAIEEGQISWDTTTEISDYAYSISADASSSGVGLKQDEDYTVKQLYDAMAINSDNATTIALAELVAGSEGEFVKMMNDKAEEMGMTDTEFVNSTGLANASLGENVPEGTDPDANNLMSARSSALLAYHLINDYPGALDVTEIPSAEFEGEPITNWNWMLDHDEEEASSLQQFYYEGVDGLKTGHTDLAKYCFTGTAERDNNRLISVVMKTESMEARFEETAKLLDYGFDEFETQEIFPAGYQLEDEATIPVSKGKEDTVAVATKEAFSTPVKGDQADSYSITYQLDEEKLNGDGELAAPIEKGEKVGTAEIVYDGDGDYGFITPNGGNGSIDLVAQDTVEKNNWFMLTLGAIGSFFGNLFNTVVDTVKGWF</sequence>
<protein>
    <recommendedName>
        <fullName evidence="4">serine-type D-Ala-D-Ala carboxypeptidase</fullName>
        <ecNumber evidence="4">3.4.16.4</ecNumber>
    </recommendedName>
</protein>
<evidence type="ECO:0000256" key="11">
    <source>
        <dbReference type="ARBA" id="ARBA00023316"/>
    </source>
</evidence>
<dbReference type="EC" id="3.4.16.4" evidence="4"/>
<evidence type="ECO:0000256" key="4">
    <source>
        <dbReference type="ARBA" id="ARBA00012448"/>
    </source>
</evidence>
<dbReference type="InterPro" id="IPR001967">
    <property type="entry name" value="Peptidase_S11_N"/>
</dbReference>
<keyword evidence="5 15" id="KW-0121">Carboxypeptidase</keyword>
<gene>
    <name evidence="15" type="ORF">ACFQ4A_13290</name>
</gene>
<evidence type="ECO:0000256" key="8">
    <source>
        <dbReference type="ARBA" id="ARBA00022801"/>
    </source>
</evidence>
<dbReference type="GO" id="GO:0004180">
    <property type="term" value="F:carboxypeptidase activity"/>
    <property type="evidence" value="ECO:0007669"/>
    <property type="project" value="UniProtKB-KW"/>
</dbReference>